<dbReference type="InterPro" id="IPR029063">
    <property type="entry name" value="SAM-dependent_MTases_sf"/>
</dbReference>
<dbReference type="SUPFAM" id="SSF53335">
    <property type="entry name" value="S-adenosyl-L-methionine-dependent methyltransferases"/>
    <property type="match status" value="1"/>
</dbReference>
<dbReference type="InterPro" id="IPR007356">
    <property type="entry name" value="tRNA_m1G_MeTrfase_euk"/>
</dbReference>
<dbReference type="InterPro" id="IPR028564">
    <property type="entry name" value="MT_TRM10-typ"/>
</dbReference>
<protein>
    <recommendedName>
        <fullName evidence="1">tRNA (guanine(9)-N(1))-methyltransferase</fullName>
        <ecNumber evidence="1">2.1.1.221</ecNumber>
    </recommendedName>
</protein>
<evidence type="ECO:0000256" key="2">
    <source>
        <dbReference type="ARBA" id="ARBA00022603"/>
    </source>
</evidence>
<sequence length="651" mass="66849">MVSTLTAPPTAVQVGGGCASVAVTATVHGVRLVVQRRNIEEEWDQVDPCFFDADYSVAASTGSLMWEGSWACIELLRQPSPHSWLTSTLRGRRVVELGSGIGLLGLCAAAAGAHVLVTDVPAVVSTTLAANVQANAGAGVDAQNGTYPSGAAEAEAPAVGRAWRGAVKVGTGSIAAQALNWLGPLEEQMHPNDAREAEVVLAAECVWLRDLVEPFVATVAGLLHSPPSSSAVAGASACGPPRVCLMAFRDRATDTSATFSNAAEVIRAFERAGCVAATLGKGDAPESPGLITTFYQIQTEGSSAPLVTATRPVAKPDGTMPTSLEASALLVAPLPAPSPAAPSEPPATAPAEPPATAPSEPPATAPGEPASAARVSIRVAPSGIAGGGVCLSLFVCAVQRQSRRQRKGEAALAAAAHSATVAFDLGSFGALMHEAECAALAKQLAQVFGYNRQLRAPFRLAACGLGCETHPPIAAALATHAWDRWTLARIPEAPWHAFELGAVVYLSADAEQVLQSIGATDVLVIGGLVDYVNTSDRVGEALRVAEAHGVRAARLPLDDLVSVRKTSLTCLAVFQILAGFAASGDWATAVREAPAMHCAPLRKYVRWKPASGLPPLGRRALLAPTAAADSVSSEDEADMEGEEGGAGEMDA</sequence>
<feature type="compositionally biased region" description="Pro residues" evidence="6">
    <location>
        <begin position="335"/>
        <end position="364"/>
    </location>
</feature>
<gene>
    <name evidence="8" type="ORF">Ctob_012036</name>
</gene>
<dbReference type="InterPro" id="IPR038459">
    <property type="entry name" value="MT_TRM10-typ_sf"/>
</dbReference>
<dbReference type="GO" id="GO:0002939">
    <property type="term" value="P:tRNA N1-guanine methylation"/>
    <property type="evidence" value="ECO:0007669"/>
    <property type="project" value="TreeGrafter"/>
</dbReference>
<evidence type="ECO:0000256" key="5">
    <source>
        <dbReference type="ARBA" id="ARBA00048434"/>
    </source>
</evidence>
<keyword evidence="2 8" id="KW-0489">Methyltransferase</keyword>
<dbReference type="PANTHER" id="PTHR13563:SF13">
    <property type="entry name" value="TRNA METHYLTRANSFERASE 10 HOMOLOG A"/>
    <property type="match status" value="1"/>
</dbReference>
<keyword evidence="3 8" id="KW-0808">Transferase</keyword>
<evidence type="ECO:0000256" key="6">
    <source>
        <dbReference type="SAM" id="MobiDB-lite"/>
    </source>
</evidence>
<dbReference type="OrthoDB" id="407325at2759"/>
<evidence type="ECO:0000256" key="3">
    <source>
        <dbReference type="ARBA" id="ARBA00022679"/>
    </source>
</evidence>
<dbReference type="Pfam" id="PF10294">
    <property type="entry name" value="Methyltransf_16"/>
    <property type="match status" value="1"/>
</dbReference>
<feature type="region of interest" description="Disordered" evidence="6">
    <location>
        <begin position="624"/>
        <end position="651"/>
    </location>
</feature>
<dbReference type="GO" id="GO:0052905">
    <property type="term" value="F:tRNA (guanosine(9)-N1)-methyltransferase activity"/>
    <property type="evidence" value="ECO:0007669"/>
    <property type="project" value="UniProtKB-EC"/>
</dbReference>
<dbReference type="EC" id="2.1.1.221" evidence="1"/>
<dbReference type="GO" id="GO:0000049">
    <property type="term" value="F:tRNA binding"/>
    <property type="evidence" value="ECO:0007669"/>
    <property type="project" value="TreeGrafter"/>
</dbReference>
<organism evidence="8 9">
    <name type="scientific">Chrysochromulina tobinii</name>
    <dbReference type="NCBI Taxonomy" id="1460289"/>
    <lineage>
        <taxon>Eukaryota</taxon>
        <taxon>Haptista</taxon>
        <taxon>Haptophyta</taxon>
        <taxon>Prymnesiophyceae</taxon>
        <taxon>Prymnesiales</taxon>
        <taxon>Chrysochromulinaceae</taxon>
        <taxon>Chrysochromulina</taxon>
    </lineage>
</organism>
<evidence type="ECO:0000256" key="4">
    <source>
        <dbReference type="ARBA" id="ARBA00022691"/>
    </source>
</evidence>
<dbReference type="PROSITE" id="PS51675">
    <property type="entry name" value="SAM_MT_TRM10"/>
    <property type="match status" value="1"/>
</dbReference>
<comment type="catalytic activity">
    <reaction evidence="5">
        <text>guanosine(9) in tRNA + S-adenosyl-L-methionine = N(1)-methylguanosine(9) in tRNA + S-adenosyl-L-homocysteine + H(+)</text>
        <dbReference type="Rhea" id="RHEA:43156"/>
        <dbReference type="Rhea" id="RHEA-COMP:10367"/>
        <dbReference type="Rhea" id="RHEA-COMP:10368"/>
        <dbReference type="ChEBI" id="CHEBI:15378"/>
        <dbReference type="ChEBI" id="CHEBI:57856"/>
        <dbReference type="ChEBI" id="CHEBI:59789"/>
        <dbReference type="ChEBI" id="CHEBI:73542"/>
        <dbReference type="ChEBI" id="CHEBI:74269"/>
        <dbReference type="EC" id="2.1.1.221"/>
    </reaction>
</comment>
<evidence type="ECO:0000256" key="1">
    <source>
        <dbReference type="ARBA" id="ARBA00012797"/>
    </source>
</evidence>
<feature type="compositionally biased region" description="Acidic residues" evidence="6">
    <location>
        <begin position="632"/>
        <end position="651"/>
    </location>
</feature>
<dbReference type="PANTHER" id="PTHR13563">
    <property type="entry name" value="TRNA (GUANINE-9-) METHYLTRANSFERASE"/>
    <property type="match status" value="1"/>
</dbReference>
<comment type="caution">
    <text evidence="8">The sequence shown here is derived from an EMBL/GenBank/DDBJ whole genome shotgun (WGS) entry which is preliminary data.</text>
</comment>
<dbReference type="Gene3D" id="3.40.50.150">
    <property type="entry name" value="Vaccinia Virus protein VP39"/>
    <property type="match status" value="1"/>
</dbReference>
<name>A0A0M0KA22_9EUKA</name>
<dbReference type="InterPro" id="IPR019410">
    <property type="entry name" value="Methyltransf_16"/>
</dbReference>
<reference evidence="9" key="1">
    <citation type="journal article" date="2015" name="PLoS Genet.">
        <title>Genome Sequence and Transcriptome Analyses of Chrysochromulina tobin: Metabolic Tools for Enhanced Algal Fitness in the Prominent Order Prymnesiales (Haptophyceae).</title>
        <authorList>
            <person name="Hovde B.T."/>
            <person name="Deodato C.R."/>
            <person name="Hunsperger H.M."/>
            <person name="Ryken S.A."/>
            <person name="Yost W."/>
            <person name="Jha R.K."/>
            <person name="Patterson J."/>
            <person name="Monnat R.J. Jr."/>
            <person name="Barlow S.B."/>
            <person name="Starkenburg S.R."/>
            <person name="Cattolico R.A."/>
        </authorList>
    </citation>
    <scope>NUCLEOTIDE SEQUENCE</scope>
    <source>
        <strain evidence="9">CCMP291</strain>
    </source>
</reference>
<keyword evidence="9" id="KW-1185">Reference proteome</keyword>
<evidence type="ECO:0000259" key="7">
    <source>
        <dbReference type="PROSITE" id="PS51675"/>
    </source>
</evidence>
<dbReference type="Gene3D" id="3.40.1280.30">
    <property type="match status" value="1"/>
</dbReference>
<dbReference type="EMBL" id="JWZX01000799">
    <property type="protein sequence ID" value="KOO35639.1"/>
    <property type="molecule type" value="Genomic_DNA"/>
</dbReference>
<proteinExistence type="predicted"/>
<evidence type="ECO:0000313" key="9">
    <source>
        <dbReference type="Proteomes" id="UP000037460"/>
    </source>
</evidence>
<evidence type="ECO:0000313" key="8">
    <source>
        <dbReference type="EMBL" id="KOO35639.1"/>
    </source>
</evidence>
<feature type="domain" description="SAM-dependent MTase TRM10-type" evidence="7">
    <location>
        <begin position="404"/>
        <end position="606"/>
    </location>
</feature>
<feature type="region of interest" description="Disordered" evidence="6">
    <location>
        <begin position="335"/>
        <end position="370"/>
    </location>
</feature>
<dbReference type="CDD" id="cd18089">
    <property type="entry name" value="SPOUT_Trm10-like"/>
    <property type="match status" value="1"/>
</dbReference>
<dbReference type="GO" id="GO:0005634">
    <property type="term" value="C:nucleus"/>
    <property type="evidence" value="ECO:0007669"/>
    <property type="project" value="TreeGrafter"/>
</dbReference>
<keyword evidence="4" id="KW-0949">S-adenosyl-L-methionine</keyword>
<dbReference type="AlphaFoldDB" id="A0A0M0KA22"/>
<dbReference type="Proteomes" id="UP000037460">
    <property type="component" value="Unassembled WGS sequence"/>
</dbReference>
<accession>A0A0M0KA22</accession>